<comment type="caution">
    <text evidence="1">The sequence shown here is derived from an EMBL/GenBank/DDBJ whole genome shotgun (WGS) entry which is preliminary data.</text>
</comment>
<accession>A0A8J2Y8N7</accession>
<evidence type="ECO:0000313" key="1">
    <source>
        <dbReference type="EMBL" id="GGE06721.1"/>
    </source>
</evidence>
<sequence>MISQKASGVAKMSVNTVRSSQITTSSRMVTGISVDRMHGMEAEKKRMEDTERTALRIGQIRAVIAVTRKVTSRVVQKYIFQYAIRFKVLATMIIKVAETVEKPVAIMTASRVVYFPSLYNRLVIRRAME</sequence>
<reference evidence="1" key="1">
    <citation type="journal article" date="2014" name="Int. J. Syst. Evol. Microbiol.">
        <title>Complete genome sequence of Corynebacterium casei LMG S-19264T (=DSM 44701T), isolated from a smear-ripened cheese.</title>
        <authorList>
            <consortium name="US DOE Joint Genome Institute (JGI-PGF)"/>
            <person name="Walter F."/>
            <person name="Albersmeier A."/>
            <person name="Kalinowski J."/>
            <person name="Ruckert C."/>
        </authorList>
    </citation>
    <scope>NUCLEOTIDE SEQUENCE</scope>
    <source>
        <strain evidence="1">CGMCC 1.15179</strain>
    </source>
</reference>
<evidence type="ECO:0000313" key="2">
    <source>
        <dbReference type="Proteomes" id="UP000625210"/>
    </source>
</evidence>
<proteinExistence type="predicted"/>
<dbReference type="AlphaFoldDB" id="A0A8J2Y8N7"/>
<dbReference type="EMBL" id="BMHQ01000002">
    <property type="protein sequence ID" value="GGE06721.1"/>
    <property type="molecule type" value="Genomic_DNA"/>
</dbReference>
<reference evidence="1" key="2">
    <citation type="submission" date="2020-09" db="EMBL/GenBank/DDBJ databases">
        <authorList>
            <person name="Sun Q."/>
            <person name="Zhou Y."/>
        </authorList>
    </citation>
    <scope>NUCLEOTIDE SEQUENCE</scope>
    <source>
        <strain evidence="1">CGMCC 1.15179</strain>
    </source>
</reference>
<name>A0A8J2Y8N7_9BACL</name>
<gene>
    <name evidence="1" type="ORF">GCM10011571_04860</name>
</gene>
<dbReference type="Proteomes" id="UP000625210">
    <property type="component" value="Unassembled WGS sequence"/>
</dbReference>
<keyword evidence="2" id="KW-1185">Reference proteome</keyword>
<organism evidence="1 2">
    <name type="scientific">Marinithermofilum abyssi</name>
    <dbReference type="NCBI Taxonomy" id="1571185"/>
    <lineage>
        <taxon>Bacteria</taxon>
        <taxon>Bacillati</taxon>
        <taxon>Bacillota</taxon>
        <taxon>Bacilli</taxon>
        <taxon>Bacillales</taxon>
        <taxon>Thermoactinomycetaceae</taxon>
        <taxon>Marinithermofilum</taxon>
    </lineage>
</organism>
<protein>
    <submittedName>
        <fullName evidence="1">Uncharacterized protein</fullName>
    </submittedName>
</protein>